<gene>
    <name evidence="2" type="ORF">VK70_05345</name>
</gene>
<dbReference type="Proteomes" id="UP000034189">
    <property type="component" value="Chromosome"/>
</dbReference>
<evidence type="ECO:0000313" key="2">
    <source>
        <dbReference type="EMBL" id="AKG34074.1"/>
    </source>
</evidence>
<organism evidence="2 3">
    <name type="scientific">Paenibacillus durus ATCC 35681</name>
    <dbReference type="NCBI Taxonomy" id="1333534"/>
    <lineage>
        <taxon>Bacteria</taxon>
        <taxon>Bacillati</taxon>
        <taxon>Bacillota</taxon>
        <taxon>Bacilli</taxon>
        <taxon>Bacillales</taxon>
        <taxon>Paenibacillaceae</taxon>
        <taxon>Paenibacillus</taxon>
    </lineage>
</organism>
<evidence type="ECO:0000259" key="1">
    <source>
        <dbReference type="Pfam" id="PF04230"/>
    </source>
</evidence>
<dbReference type="SUPFAM" id="SSF53756">
    <property type="entry name" value="UDP-Glycosyltransferase/glycogen phosphorylase"/>
    <property type="match status" value="1"/>
</dbReference>
<proteinExistence type="predicted"/>
<reference evidence="2 3" key="1">
    <citation type="submission" date="2015-03" db="EMBL/GenBank/DDBJ databases">
        <authorList>
            <person name="Abdul Halim M."/>
        </authorList>
    </citation>
    <scope>NUCLEOTIDE SEQUENCE [LARGE SCALE GENOMIC DNA]</scope>
    <source>
        <strain evidence="2 3">ATCC 35681</strain>
    </source>
</reference>
<feature type="domain" description="Polysaccharide pyruvyl transferase" evidence="1">
    <location>
        <begin position="61"/>
        <end position="351"/>
    </location>
</feature>
<dbReference type="PANTHER" id="PTHR36836:SF1">
    <property type="entry name" value="COLANIC ACID BIOSYNTHESIS PROTEIN WCAK"/>
    <property type="match status" value="1"/>
</dbReference>
<accession>A0A0F7F7G7</accession>
<dbReference type="HOGENOM" id="CLU_061361_0_0_9"/>
<dbReference type="PANTHER" id="PTHR36836">
    <property type="entry name" value="COLANIC ACID BIOSYNTHESIS PROTEIN WCAK"/>
    <property type="match status" value="1"/>
</dbReference>
<reference evidence="2 3" key="2">
    <citation type="journal article" date="2016" name="Genome Announc.">
        <title>Genome Sequence of a Gram-Positive Diazotroph, Paenibacillus durus Type Strain ATCC 35681.</title>
        <authorList>
            <person name="Halim M.A."/>
            <person name="Rahman A.Y."/>
            <person name="Sim K.S."/>
            <person name="Yam H.C."/>
            <person name="Rahim A.A."/>
            <person name="Ghazali A.H."/>
            <person name="Najimudin N."/>
        </authorList>
    </citation>
    <scope>NUCLEOTIDE SEQUENCE [LARGE SCALE GENOMIC DNA]</scope>
    <source>
        <strain evidence="2 3">ATCC 35681</strain>
    </source>
</reference>
<dbReference type="PATRIC" id="fig|1333534.5.peg.1175"/>
<protein>
    <recommendedName>
        <fullName evidence="1">Polysaccharide pyruvyl transferase domain-containing protein</fullName>
    </recommendedName>
</protein>
<dbReference type="AlphaFoldDB" id="A0A0F7F7G7"/>
<dbReference type="EMBL" id="CP011114">
    <property type="protein sequence ID" value="AKG34074.1"/>
    <property type="molecule type" value="Genomic_DNA"/>
</dbReference>
<sequence>MEQAKTVFRNFPISFPFSMRTTYSLPISVIRKRKIWNGPYLINGRDEEMKRIMIHAYTKLNLGDDLFIKVLCERYPDTRFILPARKEYKQCLASLPNLSVYPIESVWVRGVRKLLKKLDDVDLQKILLKRLAGRCDGVVQVGGSMYMQGESWKRDYSWKLDVFDTKKPFYVLGANFGPYKDDLFYEKYRELFSTYTDICFRDQYSHELYKDLGNVRLAPDIIFQHPQEAHPESGKHIVISVIKPSARDSLKDLDSMYYNKIKDIAVAFIQEGHEVKLMSFCKHEGDEDAASAILSLIPQPYADHASLYFYKTNLEEAIGILASSSMIIATRFHAMILGWVFGKPVFPVAYSDKTINVMNDAHFTGAYADLKTMESLEPESVVRSFDTNRLNVSVLARQAEKHFEKLDHYLGKSKNAEEAAAITPAVFARRGHES</sequence>
<dbReference type="InterPro" id="IPR007345">
    <property type="entry name" value="Polysacch_pyruvyl_Trfase"/>
</dbReference>
<name>A0A0F7F7G7_PAEDU</name>
<dbReference type="Pfam" id="PF04230">
    <property type="entry name" value="PS_pyruv_trans"/>
    <property type="match status" value="1"/>
</dbReference>
<evidence type="ECO:0000313" key="3">
    <source>
        <dbReference type="Proteomes" id="UP000034189"/>
    </source>
</evidence>